<evidence type="ECO:0000313" key="4">
    <source>
        <dbReference type="Proteomes" id="UP001519460"/>
    </source>
</evidence>
<dbReference type="Proteomes" id="UP001519460">
    <property type="component" value="Unassembled WGS sequence"/>
</dbReference>
<sequence length="361" mass="40221">MRLTVVQPSDTEQEVIMAEPDTVSNTSSTLSSGMGDVVVVGEEPALSGGQHETDADLQEAAGRLETSLRLQPDADITTDFSQPDSDSIGAASSSSSARDHQDIDSDDSENEEGEHDDKDSDKHDKENGVAKKTDKEEKSSSETGTKPKTKDSGSSKKSKNPLKMLKKLTKFDKPKKKEHFSEFEQVRIDKLPQVFVAKYLGMREVRGFCGLHHVRKPVDEMVARVQKSLEAQEQVELPLLYVIVSPKGVDMREHKLNKQKEGVPTGLIPIDFISYGVQDIKYWRVFTFIVVRELSSRSKVTECHAYLCDSSLNARKMALSLGASFRVYARSLKKEGKYHNFQVELRPPDELAEALNKDCDA</sequence>
<feature type="compositionally biased region" description="Low complexity" evidence="1">
    <location>
        <begin position="84"/>
        <end position="96"/>
    </location>
</feature>
<organism evidence="3 4">
    <name type="scientific">Batillaria attramentaria</name>
    <dbReference type="NCBI Taxonomy" id="370345"/>
    <lineage>
        <taxon>Eukaryota</taxon>
        <taxon>Metazoa</taxon>
        <taxon>Spiralia</taxon>
        <taxon>Lophotrochozoa</taxon>
        <taxon>Mollusca</taxon>
        <taxon>Gastropoda</taxon>
        <taxon>Caenogastropoda</taxon>
        <taxon>Sorbeoconcha</taxon>
        <taxon>Cerithioidea</taxon>
        <taxon>Batillariidae</taxon>
        <taxon>Batillaria</taxon>
    </lineage>
</organism>
<dbReference type="PANTHER" id="PTHR11232">
    <property type="entry name" value="PHOSPHOTYROSINE INTERACTION DOMAIN-CONTAINING FAMILY MEMBER"/>
    <property type="match status" value="1"/>
</dbReference>
<keyword evidence="4" id="KW-1185">Reference proteome</keyword>
<evidence type="ECO:0000256" key="1">
    <source>
        <dbReference type="SAM" id="MobiDB-lite"/>
    </source>
</evidence>
<dbReference type="EMBL" id="JACVVK020000073">
    <property type="protein sequence ID" value="KAK7495625.1"/>
    <property type="molecule type" value="Genomic_DNA"/>
</dbReference>
<dbReference type="SUPFAM" id="SSF50729">
    <property type="entry name" value="PH domain-like"/>
    <property type="match status" value="1"/>
</dbReference>
<dbReference type="InterPro" id="IPR051133">
    <property type="entry name" value="Adapter_Engulfment-Domain"/>
</dbReference>
<evidence type="ECO:0000313" key="3">
    <source>
        <dbReference type="EMBL" id="KAK7495625.1"/>
    </source>
</evidence>
<dbReference type="PANTHER" id="PTHR11232:SF57">
    <property type="entry name" value="RE46159P"/>
    <property type="match status" value="1"/>
</dbReference>
<name>A0ABD0L8V4_9CAEN</name>
<comment type="caution">
    <text evidence="3">The sequence shown here is derived from an EMBL/GenBank/DDBJ whole genome shotgun (WGS) entry which is preliminary data.</text>
</comment>
<dbReference type="AlphaFoldDB" id="A0ABD0L8V4"/>
<protein>
    <recommendedName>
        <fullName evidence="2">PID domain-containing protein</fullName>
    </recommendedName>
</protein>
<dbReference type="InterPro" id="IPR006020">
    <property type="entry name" value="PTB/PI_dom"/>
</dbReference>
<evidence type="ECO:0000259" key="2">
    <source>
        <dbReference type="PROSITE" id="PS01179"/>
    </source>
</evidence>
<proteinExistence type="predicted"/>
<dbReference type="Gene3D" id="2.30.29.30">
    <property type="entry name" value="Pleckstrin-homology domain (PH domain)/Phosphotyrosine-binding domain (PTB)"/>
    <property type="match status" value="1"/>
</dbReference>
<feature type="domain" description="PID" evidence="2">
    <location>
        <begin position="195"/>
        <end position="327"/>
    </location>
</feature>
<dbReference type="PROSITE" id="PS01179">
    <property type="entry name" value="PID"/>
    <property type="match status" value="1"/>
</dbReference>
<reference evidence="3 4" key="1">
    <citation type="journal article" date="2023" name="Sci. Data">
        <title>Genome assembly of the Korean intertidal mud-creeper Batillaria attramentaria.</title>
        <authorList>
            <person name="Patra A.K."/>
            <person name="Ho P.T."/>
            <person name="Jun S."/>
            <person name="Lee S.J."/>
            <person name="Kim Y."/>
            <person name="Won Y.J."/>
        </authorList>
    </citation>
    <scope>NUCLEOTIDE SEQUENCE [LARGE SCALE GENOMIC DNA]</scope>
    <source>
        <strain evidence="3">Wonlab-2016</strain>
    </source>
</reference>
<feature type="region of interest" description="Disordered" evidence="1">
    <location>
        <begin position="62"/>
        <end position="164"/>
    </location>
</feature>
<feature type="compositionally biased region" description="Basic and acidic residues" evidence="1">
    <location>
        <begin position="115"/>
        <end position="140"/>
    </location>
</feature>
<accession>A0ABD0L8V4</accession>
<gene>
    <name evidence="3" type="ORF">BaRGS_00013072</name>
</gene>
<dbReference type="InterPro" id="IPR011993">
    <property type="entry name" value="PH-like_dom_sf"/>
</dbReference>
<feature type="compositionally biased region" description="Acidic residues" evidence="1">
    <location>
        <begin position="104"/>
        <end position="114"/>
    </location>
</feature>